<dbReference type="EMBL" id="BA000048">
    <property type="protein sequence ID" value="BAJ50314.1"/>
    <property type="molecule type" value="Genomic_DNA"/>
</dbReference>
<protein>
    <submittedName>
        <fullName evidence="2">Uncharacterized protein</fullName>
    </submittedName>
</protein>
<dbReference type="EMBL" id="AP011890">
    <property type="protein sequence ID" value="BAJ49299.1"/>
    <property type="molecule type" value="Genomic_DNA"/>
</dbReference>
<dbReference type="Gene3D" id="3.30.70.3250">
    <property type="entry name" value="Ribonuclease P, Pop5 subunit"/>
    <property type="match status" value="1"/>
</dbReference>
<dbReference type="KEGG" id="csu:CSUB_C0453"/>
<evidence type="ECO:0000313" key="2">
    <source>
        <dbReference type="EMBL" id="BAJ47475.1"/>
    </source>
</evidence>
<evidence type="ECO:0000313" key="4">
    <source>
        <dbReference type="EMBL" id="BAJ50314.1"/>
    </source>
</evidence>
<dbReference type="Pfam" id="PF01900">
    <property type="entry name" value="RNase_P_Rpp14"/>
    <property type="match status" value="1"/>
</dbReference>
<proteinExistence type="predicted"/>
<dbReference type="SUPFAM" id="SSF160350">
    <property type="entry name" value="Rnp2-like"/>
    <property type="match status" value="1"/>
</dbReference>
<dbReference type="InterPro" id="IPR002759">
    <property type="entry name" value="Pop5/Rpp14/Rnp2-like"/>
</dbReference>
<dbReference type="InterPro" id="IPR038085">
    <property type="entry name" value="Rnp2-like_sf"/>
</dbReference>
<reference evidence="2 5" key="1">
    <citation type="journal article" date="2005" name="Environ. Microbiol.">
        <title>Genetic and functional properties of uncultivated thermophilic crenarchaeotes from a subsurface gold mine as revealed by analysis of genome fragments.</title>
        <authorList>
            <person name="Nunoura T."/>
            <person name="Hirayama H."/>
            <person name="Takami H."/>
            <person name="Oida H."/>
            <person name="Nishi S."/>
            <person name="Shimamura S."/>
            <person name="Suzuki Y."/>
            <person name="Inagaki F."/>
            <person name="Takai K."/>
            <person name="Nealson K.H."/>
            <person name="Horikoshi K."/>
        </authorList>
    </citation>
    <scope>NUCLEOTIDE SEQUENCE [LARGE SCALE GENOMIC DNA]</scope>
</reference>
<evidence type="ECO:0000313" key="5">
    <source>
        <dbReference type="Proteomes" id="UP000008120"/>
    </source>
</evidence>
<dbReference type="BioCyc" id="CCAL311458:G131R-460-MONOMER"/>
<keyword evidence="1" id="KW-0819">tRNA processing</keyword>
<name>E6N5A6_CALS0</name>
<dbReference type="AlphaFoldDB" id="E6N5A6"/>
<dbReference type="GO" id="GO:0030677">
    <property type="term" value="C:ribonuclease P complex"/>
    <property type="evidence" value="ECO:0007669"/>
    <property type="project" value="InterPro"/>
</dbReference>
<gene>
    <name evidence="4" type="ORF">CSUB_C0453</name>
    <name evidence="3" type="ORF">HGMM_F03A05C29</name>
    <name evidence="2" type="ORF">HGMM_F36H04C45</name>
</gene>
<evidence type="ECO:0000256" key="1">
    <source>
        <dbReference type="ARBA" id="ARBA00022694"/>
    </source>
</evidence>
<dbReference type="EMBL" id="AP011837">
    <property type="protein sequence ID" value="BAJ47475.1"/>
    <property type="molecule type" value="Genomic_DNA"/>
</dbReference>
<dbReference type="GO" id="GO:0001682">
    <property type="term" value="P:tRNA 5'-leader removal"/>
    <property type="evidence" value="ECO:0007669"/>
    <property type="project" value="InterPro"/>
</dbReference>
<dbReference type="Proteomes" id="UP000008120">
    <property type="component" value="Chromosome"/>
</dbReference>
<organism evidence="2 5">
    <name type="scientific">Caldiarchaeum subterraneum</name>
    <dbReference type="NCBI Taxonomy" id="311458"/>
    <lineage>
        <taxon>Archaea</taxon>
        <taxon>Nitrososphaerota</taxon>
        <taxon>Candidatus Caldarchaeales</taxon>
        <taxon>Candidatus Caldarchaeaceae</taxon>
        <taxon>Candidatus Caldarchaeum</taxon>
    </lineage>
</organism>
<reference evidence="2 5" key="2">
    <citation type="journal article" date="2011" name="Nucleic Acids Res.">
        <title>Insights into the evolution of Archaea and eukaryotic protein modifier systems revealed by the genome of a novel archaeal group.</title>
        <authorList>
            <person name="Nunoura T."/>
            <person name="Takaki Y."/>
            <person name="Kakuta J."/>
            <person name="Nishi S."/>
            <person name="Sugahara J."/>
            <person name="Kazama H."/>
            <person name="Chee G."/>
            <person name="Hattori M."/>
            <person name="Kanai A."/>
            <person name="Atomi H."/>
            <person name="Takai K."/>
            <person name="Takami H."/>
        </authorList>
    </citation>
    <scope>NUCLEOTIDE SEQUENCE [LARGE SCALE GENOMIC DNA]</scope>
</reference>
<evidence type="ECO:0000313" key="3">
    <source>
        <dbReference type="EMBL" id="BAJ49299.1"/>
    </source>
</evidence>
<dbReference type="STRING" id="311458.CSUB_C0453"/>
<sequence>MGVRVYRMRQRYVSVICGCKVSGVVLENAVKECFIRLYGVEGLVQSGLRRVSVGGQPVFLCGHLWVPRLVLALTLVRHIGDTPVVLKTVKVSGTVRSLWKTR</sequence>
<accession>E6N5A6</accession>